<gene>
    <name evidence="6" type="ORF">EQG66_04215</name>
</gene>
<protein>
    <submittedName>
        <fullName evidence="6">Twin-arginine translocation pathway signal protein</fullName>
    </submittedName>
</protein>
<dbReference type="InterPro" id="IPR050738">
    <property type="entry name" value="Sulfatase"/>
</dbReference>
<reference evidence="7" key="1">
    <citation type="submission" date="2019-01" db="EMBL/GenBank/DDBJ databases">
        <title>Cytophagaceae bacterium strain CAR-16.</title>
        <authorList>
            <person name="Chen W.-M."/>
        </authorList>
    </citation>
    <scope>NUCLEOTIDE SEQUENCE [LARGE SCALE GENOMIC DNA]</scope>
    <source>
        <strain evidence="7">CHR27</strain>
    </source>
</reference>
<dbReference type="InterPro" id="IPR000917">
    <property type="entry name" value="Sulfatase_N"/>
</dbReference>
<keyword evidence="7" id="KW-1185">Reference proteome</keyword>
<evidence type="ECO:0000256" key="3">
    <source>
        <dbReference type="ARBA" id="ARBA00022801"/>
    </source>
</evidence>
<sequence>MALNIDRRGAIGIGVAALSSLSFAPLGAAAPSARKPNIVFIMADDLGYADLSCYGRQDYRTPAVDRLAREGVRLTQAYANSPVCSATRIALMTGRYQYRLRAGLEEPLTPASSYGLPPEQPTLPSLLRNTGYHTSLIGKWHMGALPDYGPLKSGYDEFWGIRGGGVDYFSHAALGQADLWDNDRPVAEVGYLTDLIGQRALDMIERRSADKDPFFLSLHFTAPHWPWEGPEDAAVSERLSKDKTLSALAHFDGGDMATYAAMVVRMDYQIGRILDLLDRKGIADNTIVIFTSDNGGERFSNVWPFTGRKGELLEGGLRIPAVVRWPGKIPAGSVSEQVTISMDWLPTLLGAAGVNLPMDASSDGINIMPSLSGKSGAVDRTLYWRYLNFDQQACRMGNWKYLKILNEEFLFDVVADPLERANLKARYPSIFAQLTASYHSWNREMLPLDPKAFTHGFSGKEMADHFGVKSPVMHSGTID</sequence>
<dbReference type="AlphaFoldDB" id="A0A4Q1KLV8"/>
<dbReference type="PROSITE" id="PS00149">
    <property type="entry name" value="SULFATASE_2"/>
    <property type="match status" value="1"/>
</dbReference>
<comment type="similarity">
    <text evidence="1">Belongs to the sulfatase family.</text>
</comment>
<keyword evidence="4" id="KW-0106">Calcium</keyword>
<dbReference type="InterPro" id="IPR024607">
    <property type="entry name" value="Sulfatase_CS"/>
</dbReference>
<proteinExistence type="inferred from homology"/>
<dbReference type="PANTHER" id="PTHR42693:SF33">
    <property type="entry name" value="ARYLSULFATASE"/>
    <property type="match status" value="1"/>
</dbReference>
<accession>A0A4Q1KLV8</accession>
<dbReference type="Gene3D" id="3.30.1120.10">
    <property type="match status" value="1"/>
</dbReference>
<evidence type="ECO:0000313" key="7">
    <source>
        <dbReference type="Proteomes" id="UP000290958"/>
    </source>
</evidence>
<evidence type="ECO:0000256" key="4">
    <source>
        <dbReference type="ARBA" id="ARBA00022837"/>
    </source>
</evidence>
<evidence type="ECO:0000313" key="6">
    <source>
        <dbReference type="EMBL" id="RXR29764.1"/>
    </source>
</evidence>
<feature type="domain" description="Sulfatase N-terminal" evidence="5">
    <location>
        <begin position="36"/>
        <end position="354"/>
    </location>
</feature>
<dbReference type="GO" id="GO:0004065">
    <property type="term" value="F:arylsulfatase activity"/>
    <property type="evidence" value="ECO:0007669"/>
    <property type="project" value="TreeGrafter"/>
</dbReference>
<dbReference type="Proteomes" id="UP000290958">
    <property type="component" value="Unassembled WGS sequence"/>
</dbReference>
<dbReference type="SUPFAM" id="SSF53649">
    <property type="entry name" value="Alkaline phosphatase-like"/>
    <property type="match status" value="1"/>
</dbReference>
<organism evidence="6 7">
    <name type="scientific">Sphingobium fluviale</name>
    <dbReference type="NCBI Taxonomy" id="2506423"/>
    <lineage>
        <taxon>Bacteria</taxon>
        <taxon>Pseudomonadati</taxon>
        <taxon>Pseudomonadota</taxon>
        <taxon>Alphaproteobacteria</taxon>
        <taxon>Sphingomonadales</taxon>
        <taxon>Sphingomonadaceae</taxon>
        <taxon>Sphingobium</taxon>
    </lineage>
</organism>
<dbReference type="PANTHER" id="PTHR42693">
    <property type="entry name" value="ARYLSULFATASE FAMILY MEMBER"/>
    <property type="match status" value="1"/>
</dbReference>
<dbReference type="Gene3D" id="3.40.720.10">
    <property type="entry name" value="Alkaline Phosphatase, subunit A"/>
    <property type="match status" value="1"/>
</dbReference>
<evidence type="ECO:0000259" key="5">
    <source>
        <dbReference type="Pfam" id="PF00884"/>
    </source>
</evidence>
<comment type="caution">
    <text evidence="6">The sequence shown here is derived from an EMBL/GenBank/DDBJ whole genome shotgun (WGS) entry which is preliminary data.</text>
</comment>
<dbReference type="RefSeq" id="WP_129403304.1">
    <property type="nucleotide sequence ID" value="NZ_SBKP01000003.1"/>
</dbReference>
<keyword evidence="2" id="KW-0479">Metal-binding</keyword>
<keyword evidence="3" id="KW-0378">Hydrolase</keyword>
<dbReference type="Pfam" id="PF00884">
    <property type="entry name" value="Sulfatase"/>
    <property type="match status" value="1"/>
</dbReference>
<dbReference type="InterPro" id="IPR017850">
    <property type="entry name" value="Alkaline_phosphatase_core_sf"/>
</dbReference>
<dbReference type="EMBL" id="SBKP01000003">
    <property type="protein sequence ID" value="RXR29764.1"/>
    <property type="molecule type" value="Genomic_DNA"/>
</dbReference>
<evidence type="ECO:0000256" key="1">
    <source>
        <dbReference type="ARBA" id="ARBA00008779"/>
    </source>
</evidence>
<name>A0A4Q1KLV8_9SPHN</name>
<evidence type="ECO:0000256" key="2">
    <source>
        <dbReference type="ARBA" id="ARBA00022723"/>
    </source>
</evidence>
<dbReference type="GO" id="GO:0046872">
    <property type="term" value="F:metal ion binding"/>
    <property type="evidence" value="ECO:0007669"/>
    <property type="project" value="UniProtKB-KW"/>
</dbReference>
<dbReference type="OrthoDB" id="9803751at2"/>